<protein>
    <submittedName>
        <fullName evidence="2">Uncharacterized protein</fullName>
    </submittedName>
</protein>
<proteinExistence type="predicted"/>
<dbReference type="EMBL" id="ANJA01001005">
    <property type="protein sequence ID" value="ETO80242.1"/>
    <property type="molecule type" value="Genomic_DNA"/>
</dbReference>
<name>A0A081AMY1_PHYNI</name>
<comment type="caution">
    <text evidence="2">The sequence shown here is derived from an EMBL/GenBank/DDBJ whole genome shotgun (WGS) entry which is preliminary data.</text>
</comment>
<evidence type="ECO:0000313" key="3">
    <source>
        <dbReference type="Proteomes" id="UP000028582"/>
    </source>
</evidence>
<dbReference type="Proteomes" id="UP000028582">
    <property type="component" value="Unassembled WGS sequence"/>
</dbReference>
<accession>A0A081AMY1</accession>
<organism evidence="2 3">
    <name type="scientific">Phytophthora nicotianae P1976</name>
    <dbReference type="NCBI Taxonomy" id="1317066"/>
    <lineage>
        <taxon>Eukaryota</taxon>
        <taxon>Sar</taxon>
        <taxon>Stramenopiles</taxon>
        <taxon>Oomycota</taxon>
        <taxon>Peronosporomycetes</taxon>
        <taxon>Peronosporales</taxon>
        <taxon>Peronosporaceae</taxon>
        <taxon>Phytophthora</taxon>
    </lineage>
</organism>
<sequence length="169" mass="19364">MDETAVYFEEARQMTLDFTGGIAKEAEDPLQQKCIWNYGGYGKQDSYGRNDGYNNRDAYGNRNGYGKQDSYGKQDRYGKRDGYGYQDSDEPLESYEARGGYAKPNIYRNNDGYGKRSGYGVRWWVLGRLNTIGRILQLQQYGPNRILSHYTTRSSSYSHFVFPVAVVAC</sequence>
<evidence type="ECO:0000313" key="2">
    <source>
        <dbReference type="EMBL" id="ETO80242.1"/>
    </source>
</evidence>
<feature type="compositionally biased region" description="Basic and acidic residues" evidence="1">
    <location>
        <begin position="70"/>
        <end position="82"/>
    </location>
</feature>
<reference evidence="2 3" key="1">
    <citation type="submission" date="2013-11" db="EMBL/GenBank/DDBJ databases">
        <title>The Genome Sequence of Phytophthora parasitica P1976.</title>
        <authorList>
            <consortium name="The Broad Institute Genomics Platform"/>
            <person name="Russ C."/>
            <person name="Tyler B."/>
            <person name="Panabieres F."/>
            <person name="Shan W."/>
            <person name="Tripathy S."/>
            <person name="Grunwald N."/>
            <person name="Machado M."/>
            <person name="Johnson C.S."/>
            <person name="Walker B."/>
            <person name="Young S."/>
            <person name="Zeng Q."/>
            <person name="Gargeya S."/>
            <person name="Fitzgerald M."/>
            <person name="Haas B."/>
            <person name="Abouelleil A."/>
            <person name="Allen A.W."/>
            <person name="Alvarado L."/>
            <person name="Arachchi H.M."/>
            <person name="Berlin A.M."/>
            <person name="Chapman S.B."/>
            <person name="Gainer-Dewar J."/>
            <person name="Goldberg J."/>
            <person name="Griggs A."/>
            <person name="Gujja S."/>
            <person name="Hansen M."/>
            <person name="Howarth C."/>
            <person name="Imamovic A."/>
            <person name="Ireland A."/>
            <person name="Larimer J."/>
            <person name="McCowan C."/>
            <person name="Murphy C."/>
            <person name="Pearson M."/>
            <person name="Poon T.W."/>
            <person name="Priest M."/>
            <person name="Roberts A."/>
            <person name="Saif S."/>
            <person name="Shea T."/>
            <person name="Sisk P."/>
            <person name="Sykes S."/>
            <person name="Wortman J."/>
            <person name="Nusbaum C."/>
            <person name="Birren B."/>
        </authorList>
    </citation>
    <scope>NUCLEOTIDE SEQUENCE [LARGE SCALE GENOMIC DNA]</scope>
    <source>
        <strain evidence="2 3">P1976</strain>
    </source>
</reference>
<gene>
    <name evidence="2" type="ORF">F444_05192</name>
</gene>
<feature type="region of interest" description="Disordered" evidence="1">
    <location>
        <begin position="47"/>
        <end position="91"/>
    </location>
</feature>
<dbReference type="AlphaFoldDB" id="A0A081AMY1"/>
<evidence type="ECO:0000256" key="1">
    <source>
        <dbReference type="SAM" id="MobiDB-lite"/>
    </source>
</evidence>